<comment type="caution">
    <text evidence="9">The sequence shown here is derived from an EMBL/GenBank/DDBJ whole genome shotgun (WGS) entry which is preliminary data.</text>
</comment>
<dbReference type="Pfam" id="PF08447">
    <property type="entry name" value="PAS_3"/>
    <property type="match status" value="1"/>
</dbReference>
<dbReference type="InterPro" id="IPR001610">
    <property type="entry name" value="PAC"/>
</dbReference>
<dbReference type="NCBIfam" id="TIGR00229">
    <property type="entry name" value="sensory_box"/>
    <property type="match status" value="2"/>
</dbReference>
<dbReference type="CDD" id="cd00130">
    <property type="entry name" value="PAS"/>
    <property type="match status" value="2"/>
</dbReference>
<dbReference type="PROSITE" id="PS50112">
    <property type="entry name" value="PAS"/>
    <property type="match status" value="2"/>
</dbReference>
<keyword evidence="4" id="KW-0808">Transferase</keyword>
<dbReference type="InterPro" id="IPR000014">
    <property type="entry name" value="PAS"/>
</dbReference>
<feature type="transmembrane region" description="Helical" evidence="6">
    <location>
        <begin position="12"/>
        <end position="35"/>
    </location>
</feature>
<evidence type="ECO:0000256" key="6">
    <source>
        <dbReference type="SAM" id="Phobius"/>
    </source>
</evidence>
<dbReference type="SMART" id="SM00086">
    <property type="entry name" value="PAC"/>
    <property type="match status" value="2"/>
</dbReference>
<evidence type="ECO:0000256" key="1">
    <source>
        <dbReference type="ARBA" id="ARBA00000085"/>
    </source>
</evidence>
<reference evidence="9 10" key="1">
    <citation type="submission" date="2019-08" db="EMBL/GenBank/DDBJ databases">
        <authorList>
            <person name="Chen S.-C."/>
            <person name="Lai M.-C."/>
            <person name="You Y.-T."/>
        </authorList>
    </citation>
    <scope>NUCLEOTIDE SEQUENCE [LARGE SCALE GENOMIC DNA]</scope>
    <source>
        <strain evidence="9 10">P2F9704a</strain>
    </source>
</reference>
<evidence type="ECO:0000256" key="3">
    <source>
        <dbReference type="ARBA" id="ARBA00022553"/>
    </source>
</evidence>
<feature type="transmembrane region" description="Helical" evidence="6">
    <location>
        <begin position="82"/>
        <end position="102"/>
    </location>
</feature>
<protein>
    <recommendedName>
        <fullName evidence="2">histidine kinase</fullName>
        <ecNumber evidence="2">2.7.13.3</ecNumber>
    </recommendedName>
</protein>
<dbReference type="GO" id="GO:0004673">
    <property type="term" value="F:protein histidine kinase activity"/>
    <property type="evidence" value="ECO:0007669"/>
    <property type="project" value="UniProtKB-EC"/>
</dbReference>
<dbReference type="PANTHER" id="PTHR43304:SF1">
    <property type="entry name" value="PAC DOMAIN-CONTAINING PROTEIN"/>
    <property type="match status" value="1"/>
</dbReference>
<keyword evidence="6" id="KW-0472">Membrane</keyword>
<feature type="domain" description="PAC" evidence="8">
    <location>
        <begin position="186"/>
        <end position="238"/>
    </location>
</feature>
<dbReference type="Gene3D" id="3.30.450.20">
    <property type="entry name" value="PAS domain"/>
    <property type="match status" value="2"/>
</dbReference>
<evidence type="ECO:0000313" key="10">
    <source>
        <dbReference type="Proteomes" id="UP001524383"/>
    </source>
</evidence>
<dbReference type="InterPro" id="IPR052162">
    <property type="entry name" value="Sensor_kinase/Photoreceptor"/>
</dbReference>
<keyword evidence="6" id="KW-0812">Transmembrane</keyword>
<proteinExistence type="predicted"/>
<keyword evidence="6" id="KW-1133">Transmembrane helix</keyword>
<name>A0ABD4TIP0_9EURY</name>
<dbReference type="InterPro" id="IPR013767">
    <property type="entry name" value="PAS_fold"/>
</dbReference>
<evidence type="ECO:0000256" key="2">
    <source>
        <dbReference type="ARBA" id="ARBA00012438"/>
    </source>
</evidence>
<feature type="transmembrane region" description="Helical" evidence="6">
    <location>
        <begin position="47"/>
        <end position="70"/>
    </location>
</feature>
<feature type="domain" description="PAS" evidence="7">
    <location>
        <begin position="113"/>
        <end position="183"/>
    </location>
</feature>
<keyword evidence="10" id="KW-1185">Reference proteome</keyword>
<evidence type="ECO:0000259" key="8">
    <source>
        <dbReference type="PROSITE" id="PS50113"/>
    </source>
</evidence>
<dbReference type="InterPro" id="IPR000700">
    <property type="entry name" value="PAS-assoc_C"/>
</dbReference>
<evidence type="ECO:0000259" key="7">
    <source>
        <dbReference type="PROSITE" id="PS50112"/>
    </source>
</evidence>
<dbReference type="AlphaFoldDB" id="A0ABD4TIP0"/>
<evidence type="ECO:0000256" key="5">
    <source>
        <dbReference type="ARBA" id="ARBA00022777"/>
    </source>
</evidence>
<dbReference type="Pfam" id="PF00989">
    <property type="entry name" value="PAS"/>
    <property type="match status" value="1"/>
</dbReference>
<comment type="catalytic activity">
    <reaction evidence="1">
        <text>ATP + protein L-histidine = ADP + protein N-phospho-L-histidine.</text>
        <dbReference type="EC" id="2.7.13.3"/>
    </reaction>
</comment>
<dbReference type="InterPro" id="IPR013655">
    <property type="entry name" value="PAS_fold_3"/>
</dbReference>
<sequence length="450" mass="51524">MTDTPGWVLPSLLVSSSLCALISYLAFASGVFIIVQNLYYIPIIIACIYYGWRGLFFSIFLAISYLALIASFTPDPLLLQEAMIRVIFFSIVAGVITALSQFREKTGQQLRESEDRYRNVVEDQTEFICRFLPDGTTVFVNEAYCRYFGLVRDQILGKRFKPLIHPDDREMVGLAFASLTQENPAIMINQRIIMPDGSIRWQRWSDRAIFDSDGTIIEWQSVGRDITEQKDAEDALRASEIFNRTLIEHLPDYVILYDRDGRIQYCNPSITDALGYSLDEMIGMSIISFVPEECRSLAQQMLTERSEGRKVHPYEMRIRNKKGRLMTVLVQGSAMQYGDSCSILIVMTDITERKLTEELQKEAYGQIEENMYRLSILNDQVRNPLSVITGLVDLEPGENAEKILEQVKEINRIITLLDLGVLESESIRAFMRKHDQLSEPDLQSSEYSET</sequence>
<dbReference type="SUPFAM" id="SSF55785">
    <property type="entry name" value="PYP-like sensor domain (PAS domain)"/>
    <property type="match status" value="2"/>
</dbReference>
<accession>A0ABD4TIP0</accession>
<dbReference type="PROSITE" id="PS50113">
    <property type="entry name" value="PAC"/>
    <property type="match status" value="2"/>
</dbReference>
<dbReference type="EMBL" id="VOTZ01000014">
    <property type="protein sequence ID" value="MCQ1538797.1"/>
    <property type="molecule type" value="Genomic_DNA"/>
</dbReference>
<dbReference type="Proteomes" id="UP001524383">
    <property type="component" value="Unassembled WGS sequence"/>
</dbReference>
<evidence type="ECO:0000256" key="4">
    <source>
        <dbReference type="ARBA" id="ARBA00022679"/>
    </source>
</evidence>
<keyword evidence="3" id="KW-0597">Phosphoprotein</keyword>
<organism evidence="9 10">
    <name type="scientific">Methanocalculus taiwanensis</name>
    <dbReference type="NCBI Taxonomy" id="106207"/>
    <lineage>
        <taxon>Archaea</taxon>
        <taxon>Methanobacteriati</taxon>
        <taxon>Methanobacteriota</taxon>
        <taxon>Stenosarchaea group</taxon>
        <taxon>Methanomicrobia</taxon>
        <taxon>Methanomicrobiales</taxon>
        <taxon>Methanocalculaceae</taxon>
        <taxon>Methanocalculus</taxon>
    </lineage>
</organism>
<evidence type="ECO:0000313" key="9">
    <source>
        <dbReference type="EMBL" id="MCQ1538797.1"/>
    </source>
</evidence>
<feature type="domain" description="PAC" evidence="8">
    <location>
        <begin position="312"/>
        <end position="362"/>
    </location>
</feature>
<feature type="domain" description="PAS" evidence="7">
    <location>
        <begin position="239"/>
        <end position="309"/>
    </location>
</feature>
<dbReference type="InterPro" id="IPR035965">
    <property type="entry name" value="PAS-like_dom_sf"/>
</dbReference>
<keyword evidence="5" id="KW-0418">Kinase</keyword>
<dbReference type="PANTHER" id="PTHR43304">
    <property type="entry name" value="PHYTOCHROME-LIKE PROTEIN CPH1"/>
    <property type="match status" value="1"/>
</dbReference>
<dbReference type="EC" id="2.7.13.3" evidence="2"/>
<gene>
    <name evidence="9" type="ORF">FTO68_07340</name>
</gene>
<dbReference type="SMART" id="SM00091">
    <property type="entry name" value="PAS"/>
    <property type="match status" value="2"/>
</dbReference>
<dbReference type="RefSeq" id="WP_255332750.1">
    <property type="nucleotide sequence ID" value="NZ_VOTZ01000014.1"/>
</dbReference>